<dbReference type="RefSeq" id="WP_183416070.1">
    <property type="nucleotide sequence ID" value="NZ_JACHXA010000003.1"/>
</dbReference>
<name>A0A839SSH0_9PROT</name>
<feature type="chain" id="PRO_5032872648" evidence="1">
    <location>
        <begin position="29"/>
        <end position="126"/>
    </location>
</feature>
<reference evidence="2 3" key="1">
    <citation type="submission" date="2020-08" db="EMBL/GenBank/DDBJ databases">
        <title>Genomic Encyclopedia of Type Strains, Phase III (KMG-III): the genomes of soil and plant-associated and newly described type strains.</title>
        <authorList>
            <person name="Whitman W."/>
        </authorList>
    </citation>
    <scope>NUCLEOTIDE SEQUENCE [LARGE SCALE GENOMIC DNA]</scope>
    <source>
        <strain evidence="2 3">CECT 8803</strain>
    </source>
</reference>
<dbReference type="EMBL" id="JACHXA010000003">
    <property type="protein sequence ID" value="MBB3065268.1"/>
    <property type="molecule type" value="Genomic_DNA"/>
</dbReference>
<evidence type="ECO:0000313" key="3">
    <source>
        <dbReference type="Proteomes" id="UP000581135"/>
    </source>
</evidence>
<keyword evidence="3" id="KW-1185">Reference proteome</keyword>
<protein>
    <submittedName>
        <fullName evidence="2">Uncharacterized protein</fullName>
    </submittedName>
</protein>
<evidence type="ECO:0000313" key="2">
    <source>
        <dbReference type="EMBL" id="MBB3065268.1"/>
    </source>
</evidence>
<keyword evidence="1" id="KW-0732">Signal</keyword>
<proteinExistence type="predicted"/>
<gene>
    <name evidence="2" type="ORF">FHR98_001547</name>
</gene>
<dbReference type="Proteomes" id="UP000581135">
    <property type="component" value="Unassembled WGS sequence"/>
</dbReference>
<dbReference type="AlphaFoldDB" id="A0A839SSH0"/>
<comment type="caution">
    <text evidence="2">The sequence shown here is derived from an EMBL/GenBank/DDBJ whole genome shotgun (WGS) entry which is preliminary data.</text>
</comment>
<feature type="signal peptide" evidence="1">
    <location>
        <begin position="1"/>
        <end position="28"/>
    </location>
</feature>
<sequence>MNRLSRTLRSIFLAAVCLSALLAGGSLAQDGQAFLSDIQDLPLMRGLEEIQGQGMAFDKPSGRIVEAHAIGDLEEAEVRRFYERTLSQLGWRSAGRDTFHREGEVLSISFERSGGHLVVGFTLQPG</sequence>
<accession>A0A839SSH0</accession>
<organism evidence="2 3">
    <name type="scientific">Limibacillus halophilus</name>
    <dbReference type="NCBI Taxonomy" id="1579333"/>
    <lineage>
        <taxon>Bacteria</taxon>
        <taxon>Pseudomonadati</taxon>
        <taxon>Pseudomonadota</taxon>
        <taxon>Alphaproteobacteria</taxon>
        <taxon>Rhodospirillales</taxon>
        <taxon>Rhodovibrionaceae</taxon>
        <taxon>Limibacillus</taxon>
    </lineage>
</organism>
<evidence type="ECO:0000256" key="1">
    <source>
        <dbReference type="SAM" id="SignalP"/>
    </source>
</evidence>